<proteinExistence type="predicted"/>
<accession>A0A379CA19</accession>
<protein>
    <recommendedName>
        <fullName evidence="2">Haemolysin activator HlyB C-terminal domain-containing protein</fullName>
    </recommendedName>
</protein>
<feature type="signal peptide" evidence="1">
    <location>
        <begin position="1"/>
        <end position="24"/>
    </location>
</feature>
<evidence type="ECO:0000259" key="2">
    <source>
        <dbReference type="Pfam" id="PF03865"/>
    </source>
</evidence>
<feature type="chain" id="PRO_5016855256" description="Haemolysin activator HlyB C-terminal domain-containing protein" evidence="1">
    <location>
        <begin position="25"/>
        <end position="497"/>
    </location>
</feature>
<gene>
    <name evidence="3" type="ORF">NCTC12872_00549</name>
</gene>
<sequence length="497" mass="56500">MKKILLKNTFLSIGFLCGSSLCYAGVGVELNQTDLNTLLQSFSVSDIPNQSPSKTHKLQINDKDNLLGKKEIAFKTRIELKEELNNLLALMLKKGYATSSIVSENGEIKVIAGKVNNVIMQDSSTFFPNLKKKLFGADLDGKILNINDVNEFVARYNKNSTNKLNVSIVNADKKHYSDVVVKNDYHFKITPKLQVKHTKPIKSKQNKSSKTTYNLGLDFEQILGFNDRLNLNANLEKQDRMLSANYSFLVKDVDFSLNYTRYKQKKEQFSGIVLVDKLHRIGMSANTELIKDPDFMVSAYVSLSQENEKEVLKNTLIYDRDFTDAGIGASVLKYFVKDKKIYALEFKPNLNFNLAKQDEPIKRDDSQCLMSRNYTNFNTDYYSLNGFLGYSKLVSGDVMYDKCTYTNKNNDFDSEPLVYDSPFVFYINNTVKYPVKIEKVTLYPFLEFAAGRDVENRETLTGASAGVIFSSNNIGFGTKYSHTKNDRAMSIKLNVQF</sequence>
<dbReference type="AlphaFoldDB" id="A0A379CA19"/>
<organism evidence="3 4">
    <name type="scientific">Phocoenobacter uteri</name>
    <dbReference type="NCBI Taxonomy" id="146806"/>
    <lineage>
        <taxon>Bacteria</taxon>
        <taxon>Pseudomonadati</taxon>
        <taxon>Pseudomonadota</taxon>
        <taxon>Gammaproteobacteria</taxon>
        <taxon>Pasteurellales</taxon>
        <taxon>Pasteurellaceae</taxon>
        <taxon>Phocoenobacter</taxon>
    </lineage>
</organism>
<evidence type="ECO:0000313" key="4">
    <source>
        <dbReference type="Proteomes" id="UP000255417"/>
    </source>
</evidence>
<reference evidence="3 4" key="1">
    <citation type="submission" date="2018-06" db="EMBL/GenBank/DDBJ databases">
        <authorList>
            <consortium name="Pathogen Informatics"/>
            <person name="Doyle S."/>
        </authorList>
    </citation>
    <scope>NUCLEOTIDE SEQUENCE [LARGE SCALE GENOMIC DNA]</scope>
    <source>
        <strain evidence="3 4">NCTC12872</strain>
    </source>
</reference>
<dbReference type="EMBL" id="UGTA01000001">
    <property type="protein sequence ID" value="SUB58585.1"/>
    <property type="molecule type" value="Genomic_DNA"/>
</dbReference>
<keyword evidence="4" id="KW-1185">Reference proteome</keyword>
<dbReference type="RefSeq" id="WP_115315103.1">
    <property type="nucleotide sequence ID" value="NZ_LWIF01000001.1"/>
</dbReference>
<dbReference type="InterPro" id="IPR005565">
    <property type="entry name" value="Hemolysn_activator_HlyB_C"/>
</dbReference>
<dbReference type="Proteomes" id="UP000255417">
    <property type="component" value="Unassembled WGS sequence"/>
</dbReference>
<keyword evidence="1" id="KW-0732">Signal</keyword>
<dbReference type="Pfam" id="PF03865">
    <property type="entry name" value="ShlB"/>
    <property type="match status" value="1"/>
</dbReference>
<evidence type="ECO:0000313" key="3">
    <source>
        <dbReference type="EMBL" id="SUB58585.1"/>
    </source>
</evidence>
<evidence type="ECO:0000256" key="1">
    <source>
        <dbReference type="SAM" id="SignalP"/>
    </source>
</evidence>
<name>A0A379CA19_9PAST</name>
<dbReference type="Gene3D" id="2.40.160.50">
    <property type="entry name" value="membrane protein fhac: a member of the omp85/tpsb transporter family"/>
    <property type="match status" value="1"/>
</dbReference>
<feature type="domain" description="Haemolysin activator HlyB C-terminal" evidence="2">
    <location>
        <begin position="177"/>
        <end position="381"/>
    </location>
</feature>